<evidence type="ECO:0000313" key="3">
    <source>
        <dbReference type="Proteomes" id="UP000708148"/>
    </source>
</evidence>
<organism evidence="2 3">
    <name type="scientific">Ostreobium quekettii</name>
    <dbReference type="NCBI Taxonomy" id="121088"/>
    <lineage>
        <taxon>Eukaryota</taxon>
        <taxon>Viridiplantae</taxon>
        <taxon>Chlorophyta</taxon>
        <taxon>core chlorophytes</taxon>
        <taxon>Ulvophyceae</taxon>
        <taxon>TCBD clade</taxon>
        <taxon>Bryopsidales</taxon>
        <taxon>Ostreobineae</taxon>
        <taxon>Ostreobiaceae</taxon>
        <taxon>Ostreobium</taxon>
    </lineage>
</organism>
<proteinExistence type="predicted"/>
<dbReference type="AlphaFoldDB" id="A0A8S1IUC4"/>
<evidence type="ECO:0000256" key="1">
    <source>
        <dbReference type="SAM" id="MobiDB-lite"/>
    </source>
</evidence>
<keyword evidence="3" id="KW-1185">Reference proteome</keyword>
<feature type="compositionally biased region" description="Basic residues" evidence="1">
    <location>
        <begin position="45"/>
        <end position="58"/>
    </location>
</feature>
<feature type="region of interest" description="Disordered" evidence="1">
    <location>
        <begin position="40"/>
        <end position="60"/>
    </location>
</feature>
<sequence>MEDVVEAGGLLGGPADEPETPQVSDKIKLTAVKEQLELKGEGRKGTKRLKAEKKKTRGKEKIVEKLPSIPPPMVEQEFEGSGQGVLAGKSLVDFVNAEIGLQYGSGTLEDQERYCQILRSAVARIDNVPVGSINHRPPTALTTRPFLLDRRAQLIENFNFDHLGTAVIVVEDRVEAENERLAPVAAREWGANAKVAWAKYDLRPLLEGLIPVQQGEANVFAFTLIGNHSTAALAHFLHSKKVQEVRAVRPSYNFFRSQFPDELFQFLSRYENEACAAEAQLTAGYNLFSDPRYLCPFIRKHWKDLGSPGRSSEEFAKRMNAVLETRAETEQQKAAVKAFQIAKHEEYKKYTALLENLEAEMPFMNPALFNQRKQNLEENYRKARVKVEADHKKTLVRGPMHHYSSEVGLALLDEPVYNFWLAIFEKMESRGLGGFTTKKGKPGEVT</sequence>
<feature type="region of interest" description="Disordered" evidence="1">
    <location>
        <begin position="1"/>
        <end position="24"/>
    </location>
</feature>
<feature type="non-terminal residue" evidence="2">
    <location>
        <position position="1"/>
    </location>
</feature>
<accession>A0A8S1IUC4</accession>
<protein>
    <submittedName>
        <fullName evidence="2">Uncharacterized protein</fullName>
    </submittedName>
</protein>
<dbReference type="Proteomes" id="UP000708148">
    <property type="component" value="Unassembled WGS sequence"/>
</dbReference>
<comment type="caution">
    <text evidence="2">The sequence shown here is derived from an EMBL/GenBank/DDBJ whole genome shotgun (WGS) entry which is preliminary data.</text>
</comment>
<dbReference type="EMBL" id="CAJHUC010000690">
    <property type="protein sequence ID" value="CAD7697638.1"/>
    <property type="molecule type" value="Genomic_DNA"/>
</dbReference>
<evidence type="ECO:0000313" key="2">
    <source>
        <dbReference type="EMBL" id="CAD7697638.1"/>
    </source>
</evidence>
<reference evidence="2" key="1">
    <citation type="submission" date="2020-12" db="EMBL/GenBank/DDBJ databases">
        <authorList>
            <person name="Iha C."/>
        </authorList>
    </citation>
    <scope>NUCLEOTIDE SEQUENCE</scope>
</reference>
<gene>
    <name evidence="2" type="ORF">OSTQU699_LOCUS2999</name>
</gene>
<name>A0A8S1IUC4_9CHLO</name>